<dbReference type="Pfam" id="PF07690">
    <property type="entry name" value="MFS_1"/>
    <property type="match status" value="1"/>
</dbReference>
<dbReference type="CDD" id="cd17321">
    <property type="entry name" value="MFS_MMR_MDR_like"/>
    <property type="match status" value="1"/>
</dbReference>
<evidence type="ECO:0000256" key="3">
    <source>
        <dbReference type="ARBA" id="ARBA00022475"/>
    </source>
</evidence>
<accession>A0AA94L2Q8</accession>
<dbReference type="InterPro" id="IPR020846">
    <property type="entry name" value="MFS_dom"/>
</dbReference>
<dbReference type="GO" id="GO:0005886">
    <property type="term" value="C:plasma membrane"/>
    <property type="evidence" value="ECO:0007669"/>
    <property type="project" value="UniProtKB-SubCell"/>
</dbReference>
<feature type="transmembrane region" description="Helical" evidence="8">
    <location>
        <begin position="421"/>
        <end position="440"/>
    </location>
</feature>
<feature type="transmembrane region" description="Helical" evidence="8">
    <location>
        <begin position="121"/>
        <end position="142"/>
    </location>
</feature>
<dbReference type="GO" id="GO:0022857">
    <property type="term" value="F:transmembrane transporter activity"/>
    <property type="evidence" value="ECO:0007669"/>
    <property type="project" value="InterPro"/>
</dbReference>
<feature type="transmembrane region" description="Helical" evidence="8">
    <location>
        <begin position="284"/>
        <end position="306"/>
    </location>
</feature>
<feature type="transmembrane region" description="Helical" evidence="8">
    <location>
        <begin position="217"/>
        <end position="238"/>
    </location>
</feature>
<evidence type="ECO:0000313" key="10">
    <source>
        <dbReference type="EMBL" id="SFW58877.1"/>
    </source>
</evidence>
<dbReference type="Proteomes" id="UP000182680">
    <property type="component" value="Unassembled WGS sequence"/>
</dbReference>
<dbReference type="SUPFAM" id="SSF103473">
    <property type="entry name" value="MFS general substrate transporter"/>
    <property type="match status" value="1"/>
</dbReference>
<name>A0AA94L2Q8_DESDE</name>
<evidence type="ECO:0000259" key="9">
    <source>
        <dbReference type="PROSITE" id="PS50850"/>
    </source>
</evidence>
<dbReference type="EMBL" id="FPIW01000038">
    <property type="protein sequence ID" value="SFW58877.1"/>
    <property type="molecule type" value="Genomic_DNA"/>
</dbReference>
<dbReference type="Gene3D" id="1.20.1250.20">
    <property type="entry name" value="MFS general substrate transporter like domains"/>
    <property type="match status" value="1"/>
</dbReference>
<keyword evidence="5 8" id="KW-1133">Transmembrane helix</keyword>
<evidence type="ECO:0000256" key="1">
    <source>
        <dbReference type="ARBA" id="ARBA00004651"/>
    </source>
</evidence>
<feature type="domain" description="Major facilitator superfamily (MFS) profile" evidence="9">
    <location>
        <begin position="30"/>
        <end position="514"/>
    </location>
</feature>
<feature type="transmembrane region" description="Helical" evidence="8">
    <location>
        <begin position="350"/>
        <end position="371"/>
    </location>
</feature>
<keyword evidence="2" id="KW-0813">Transport</keyword>
<feature type="transmembrane region" description="Helical" evidence="8">
    <location>
        <begin position="30"/>
        <end position="51"/>
    </location>
</feature>
<keyword evidence="3" id="KW-1003">Cell membrane</keyword>
<feature type="transmembrane region" description="Helical" evidence="8">
    <location>
        <begin position="377"/>
        <end position="400"/>
    </location>
</feature>
<evidence type="ECO:0000256" key="6">
    <source>
        <dbReference type="ARBA" id="ARBA00023136"/>
    </source>
</evidence>
<dbReference type="PROSITE" id="PS50850">
    <property type="entry name" value="MFS"/>
    <property type="match status" value="1"/>
</dbReference>
<dbReference type="InterPro" id="IPR011701">
    <property type="entry name" value="MFS"/>
</dbReference>
<keyword evidence="4 8" id="KW-0812">Transmembrane</keyword>
<feature type="transmembrane region" description="Helical" evidence="8">
    <location>
        <begin position="244"/>
        <end position="263"/>
    </location>
</feature>
<evidence type="ECO:0000256" key="2">
    <source>
        <dbReference type="ARBA" id="ARBA00022448"/>
    </source>
</evidence>
<dbReference type="RefSeq" id="WP_012623844.1">
    <property type="nucleotide sequence ID" value="NZ_FPIW01000038.1"/>
</dbReference>
<reference evidence="11" key="1">
    <citation type="submission" date="2016-11" db="EMBL/GenBank/DDBJ databases">
        <authorList>
            <person name="Jaros S."/>
            <person name="Januszkiewicz K."/>
            <person name="Wedrychowicz H."/>
        </authorList>
    </citation>
    <scope>NUCLEOTIDE SEQUENCE [LARGE SCALE GENOMIC DNA]</scope>
    <source>
        <strain evidence="11">DSM 7057</strain>
    </source>
</reference>
<dbReference type="AlphaFoldDB" id="A0AA94L2Q8"/>
<evidence type="ECO:0000256" key="8">
    <source>
        <dbReference type="SAM" id="Phobius"/>
    </source>
</evidence>
<evidence type="ECO:0000256" key="5">
    <source>
        <dbReference type="ARBA" id="ARBA00022989"/>
    </source>
</evidence>
<feature type="transmembrane region" description="Helical" evidence="8">
    <location>
        <begin position="493"/>
        <end position="512"/>
    </location>
</feature>
<feature type="transmembrane region" description="Helical" evidence="8">
    <location>
        <begin position="180"/>
        <end position="205"/>
    </location>
</feature>
<evidence type="ECO:0000313" key="11">
    <source>
        <dbReference type="Proteomes" id="UP000182680"/>
    </source>
</evidence>
<organism evidence="10 11">
    <name type="scientific">Desulfovibrio desulfuricans</name>
    <dbReference type="NCBI Taxonomy" id="876"/>
    <lineage>
        <taxon>Bacteria</taxon>
        <taxon>Pseudomonadati</taxon>
        <taxon>Thermodesulfobacteriota</taxon>
        <taxon>Desulfovibrionia</taxon>
        <taxon>Desulfovibrionales</taxon>
        <taxon>Desulfovibrionaceae</taxon>
        <taxon>Desulfovibrio</taxon>
    </lineage>
</organism>
<keyword evidence="6 8" id="KW-0472">Membrane</keyword>
<feature type="region of interest" description="Disordered" evidence="7">
    <location>
        <begin position="1"/>
        <end position="23"/>
    </location>
</feature>
<feature type="transmembrane region" description="Helical" evidence="8">
    <location>
        <begin position="66"/>
        <end position="84"/>
    </location>
</feature>
<feature type="transmembrane region" description="Helical" evidence="8">
    <location>
        <begin position="96"/>
        <end position="115"/>
    </location>
</feature>
<dbReference type="PANTHER" id="PTHR42718:SF47">
    <property type="entry name" value="METHYL VIOLOGEN RESISTANCE PROTEIN SMVA"/>
    <property type="match status" value="1"/>
</dbReference>
<dbReference type="PANTHER" id="PTHR42718">
    <property type="entry name" value="MAJOR FACILITATOR SUPERFAMILY MULTIDRUG TRANSPORTER MFSC"/>
    <property type="match status" value="1"/>
</dbReference>
<feature type="transmembrane region" description="Helical" evidence="8">
    <location>
        <begin position="318"/>
        <end position="338"/>
    </location>
</feature>
<dbReference type="OMA" id="GNKKGWL"/>
<feature type="compositionally biased region" description="Polar residues" evidence="7">
    <location>
        <begin position="1"/>
        <end position="17"/>
    </location>
</feature>
<sequence length="523" mass="54413">MNKDNLNTGNGQPTDTSGKPGPSRAARRRILLAVMVAWLPIATDMTILHIAVPSLTLALKATGTEILWIIDIYPLIVASLLVPMGTRSDSVGPRKLLLAGLVIFMAASLAAAFAPTARALIAARACLALGASMIVPSVLAIIRITFDDWKERAMALGIWGTVSTVSAAMGPLVGGLLLEHFWWGSVFLINVPLILIILPLAAAILPRPRPGPRKPWPIGQALTLAAGLMSTVYAVKTIFRQDSSLLLCGIALLCGIGLMALFIRKQMTARTPMLDLDLFRLPAIRVGLVAALVVSGALAGVELTIAQELQFVLGRTPLQAGIFMLPIMAASAVGGPLAGRLVVMAGLRNVFTVSLLAAGGSLAGLGLASFHDAGWLVAAYMVVLGLSLSIGLTASSIAIMGSVPPEKGGAAGSIEALGYDLGAGLGITAFGVLLAANYSAALRLPENLRQHLPRSALDSISDTMVAAELTGGEKGQAIVEAGQAAFTAAHSTVLLSAALLVCLLALWVFSSLRRYRGEEQRRG</sequence>
<evidence type="ECO:0000256" key="7">
    <source>
        <dbReference type="SAM" id="MobiDB-lite"/>
    </source>
</evidence>
<comment type="subcellular location">
    <subcellularLocation>
        <location evidence="1">Cell membrane</location>
        <topology evidence="1">Multi-pass membrane protein</topology>
    </subcellularLocation>
</comment>
<evidence type="ECO:0000256" key="4">
    <source>
        <dbReference type="ARBA" id="ARBA00022692"/>
    </source>
</evidence>
<dbReference type="InterPro" id="IPR036259">
    <property type="entry name" value="MFS_trans_sf"/>
</dbReference>
<feature type="transmembrane region" description="Helical" evidence="8">
    <location>
        <begin position="154"/>
        <end position="174"/>
    </location>
</feature>
<comment type="caution">
    <text evidence="10">The sequence shown here is derived from an EMBL/GenBank/DDBJ whole genome shotgun (WGS) entry which is preliminary data.</text>
</comment>
<protein>
    <submittedName>
        <fullName evidence="10">MFS transporter, DHA2 family, multidrug resistance protein</fullName>
    </submittedName>
</protein>
<proteinExistence type="predicted"/>
<gene>
    <name evidence="10" type="ORF">SAMN02910291_01980</name>
</gene>